<dbReference type="InterPro" id="IPR037883">
    <property type="entry name" value="Knr4/Smi1-like_sf"/>
</dbReference>
<dbReference type="RefSeq" id="WP_189163951.1">
    <property type="nucleotide sequence ID" value="NZ_BMNT01000017.1"/>
</dbReference>
<feature type="region of interest" description="Disordered" evidence="1">
    <location>
        <begin position="157"/>
        <end position="181"/>
    </location>
</feature>
<gene>
    <name evidence="4" type="ORF">GCM10007964_33640</name>
</gene>
<reference evidence="4" key="1">
    <citation type="journal article" date="2014" name="Int. J. Syst. Evol. Microbiol.">
        <title>Complete genome sequence of Corynebacterium casei LMG S-19264T (=DSM 44701T), isolated from a smear-ripened cheese.</title>
        <authorList>
            <consortium name="US DOE Joint Genome Institute (JGI-PGF)"/>
            <person name="Walter F."/>
            <person name="Albersmeier A."/>
            <person name="Kalinowski J."/>
            <person name="Ruckert C."/>
        </authorList>
    </citation>
    <scope>NUCLEOTIDE SEQUENCE</scope>
    <source>
        <strain evidence="4">JCM 13064</strain>
    </source>
</reference>
<feature type="compositionally biased region" description="Basic and acidic residues" evidence="1">
    <location>
        <begin position="65"/>
        <end position="82"/>
    </location>
</feature>
<evidence type="ECO:0000259" key="3">
    <source>
        <dbReference type="Pfam" id="PF09346"/>
    </source>
</evidence>
<comment type="caution">
    <text evidence="4">The sequence shown here is derived from an EMBL/GenBank/DDBJ whole genome shotgun (WGS) entry which is preliminary data.</text>
</comment>
<feature type="transmembrane region" description="Helical" evidence="2">
    <location>
        <begin position="12"/>
        <end position="30"/>
    </location>
</feature>
<dbReference type="EMBL" id="BMNT01000017">
    <property type="protein sequence ID" value="GGK88285.1"/>
    <property type="molecule type" value="Genomic_DNA"/>
</dbReference>
<accession>A0A917VJV6</accession>
<name>A0A917VJV6_9ACTN</name>
<keyword evidence="2" id="KW-0812">Transmembrane</keyword>
<dbReference type="Proteomes" id="UP000645217">
    <property type="component" value="Unassembled WGS sequence"/>
</dbReference>
<dbReference type="InterPro" id="IPR018958">
    <property type="entry name" value="Knr4/Smi1-like_dom"/>
</dbReference>
<feature type="transmembrane region" description="Helical" evidence="2">
    <location>
        <begin position="120"/>
        <end position="139"/>
    </location>
</feature>
<feature type="domain" description="Knr4/Smi1-like" evidence="3">
    <location>
        <begin position="245"/>
        <end position="328"/>
    </location>
</feature>
<proteinExistence type="predicted"/>
<keyword evidence="5" id="KW-1185">Reference proteome</keyword>
<feature type="region of interest" description="Disordered" evidence="1">
    <location>
        <begin position="40"/>
        <end position="115"/>
    </location>
</feature>
<protein>
    <recommendedName>
        <fullName evidence="3">Knr4/Smi1-like domain-containing protein</fullName>
    </recommendedName>
</protein>
<evidence type="ECO:0000313" key="5">
    <source>
        <dbReference type="Proteomes" id="UP000645217"/>
    </source>
</evidence>
<organism evidence="4 5">
    <name type="scientific">Sphaerisporangium melleum</name>
    <dbReference type="NCBI Taxonomy" id="321316"/>
    <lineage>
        <taxon>Bacteria</taxon>
        <taxon>Bacillati</taxon>
        <taxon>Actinomycetota</taxon>
        <taxon>Actinomycetes</taxon>
        <taxon>Streptosporangiales</taxon>
        <taxon>Streptosporangiaceae</taxon>
        <taxon>Sphaerisporangium</taxon>
    </lineage>
</organism>
<evidence type="ECO:0000256" key="2">
    <source>
        <dbReference type="SAM" id="Phobius"/>
    </source>
</evidence>
<evidence type="ECO:0000313" key="4">
    <source>
        <dbReference type="EMBL" id="GGK88285.1"/>
    </source>
</evidence>
<keyword evidence="2" id="KW-0472">Membrane</keyword>
<dbReference type="Pfam" id="PF09346">
    <property type="entry name" value="SMI1_KNR4"/>
    <property type="match status" value="1"/>
</dbReference>
<feature type="compositionally biased region" description="Basic and acidic residues" evidence="1">
    <location>
        <begin position="93"/>
        <end position="102"/>
    </location>
</feature>
<feature type="compositionally biased region" description="Pro residues" evidence="1">
    <location>
        <begin position="42"/>
        <end position="52"/>
    </location>
</feature>
<keyword evidence="2" id="KW-1133">Transmembrane helix</keyword>
<dbReference type="AlphaFoldDB" id="A0A917VJV6"/>
<reference evidence="4" key="2">
    <citation type="submission" date="2020-09" db="EMBL/GenBank/DDBJ databases">
        <authorList>
            <person name="Sun Q."/>
            <person name="Ohkuma M."/>
        </authorList>
    </citation>
    <scope>NUCLEOTIDE SEQUENCE</scope>
    <source>
        <strain evidence="4">JCM 13064</strain>
    </source>
</reference>
<evidence type="ECO:0000256" key="1">
    <source>
        <dbReference type="SAM" id="MobiDB-lite"/>
    </source>
</evidence>
<sequence length="402" mass="41351">MRRLITHAFARRALGLTAAGAAVLLAAYVLRAAVRRRAAAKPPAPGPPPVPGPAKRAVPALVKRPAPDGRDRVTAPPRREADAGPAQVVPRRSAGDVRREAAARPSSSSRTPRRSRWRRWAIPVALLGVVAVAGAVAGVRAVRDGAPVAIAAVTPPASPVTSVAPAGSPVAGAGERRPGPDAVAAVSATDPSAASSSSCVRVGGPFVVRPVHPKVARAVDGQWLRVERWLKAHAPVTYARLRPPARTRTIAIAEAQMGIPLPASLRASLLRHDGSGPGGLELPGWQALGVREIRDAWRALCTERTSPPAAPGTGGWDPGLIPFAVSTVGAALPADPMVAVADGRDGGVRVLNAGGSPAATGARWTSYYALLTATVRSLRTGTVVDGLRPTVTGGRLLWVPAR</sequence>
<feature type="compositionally biased region" description="Low complexity" evidence="1">
    <location>
        <begin position="157"/>
        <end position="173"/>
    </location>
</feature>
<dbReference type="SUPFAM" id="SSF160631">
    <property type="entry name" value="SMI1/KNR4-like"/>
    <property type="match status" value="1"/>
</dbReference>